<feature type="compositionally biased region" description="Basic and acidic residues" evidence="1">
    <location>
        <begin position="43"/>
        <end position="55"/>
    </location>
</feature>
<sequence>MGNKALSAVLEQHGRLVGRNIKKEKTGLLEDLKRLKQDKQALDADLGKVKRERPSQRAGARTTGSTPSWNGYFILVTVLNLTAITARLKKLKDYFEFMALCAQQFAVLPARPGSSRAWSPFLSLGLKCNLSSV</sequence>
<dbReference type="AlphaFoldDB" id="A0A5N4CVH8"/>
<organism evidence="2 3">
    <name type="scientific">Camelus dromedarius</name>
    <name type="common">Dromedary</name>
    <name type="synonym">Arabian camel</name>
    <dbReference type="NCBI Taxonomy" id="9838"/>
    <lineage>
        <taxon>Eukaryota</taxon>
        <taxon>Metazoa</taxon>
        <taxon>Chordata</taxon>
        <taxon>Craniata</taxon>
        <taxon>Vertebrata</taxon>
        <taxon>Euteleostomi</taxon>
        <taxon>Mammalia</taxon>
        <taxon>Eutheria</taxon>
        <taxon>Laurasiatheria</taxon>
        <taxon>Artiodactyla</taxon>
        <taxon>Tylopoda</taxon>
        <taxon>Camelidae</taxon>
        <taxon>Camelus</taxon>
    </lineage>
</organism>
<comment type="caution">
    <text evidence="2">The sequence shown here is derived from an EMBL/GenBank/DDBJ whole genome shotgun (WGS) entry which is preliminary data.</text>
</comment>
<feature type="region of interest" description="Disordered" evidence="1">
    <location>
        <begin position="43"/>
        <end position="64"/>
    </location>
</feature>
<reference evidence="2 3" key="1">
    <citation type="journal article" date="2019" name="Mol. Ecol. Resour.">
        <title>Improving Illumina assemblies with Hi-C and long reads: an example with the North African dromedary.</title>
        <authorList>
            <person name="Elbers J.P."/>
            <person name="Rogers M.F."/>
            <person name="Perelman P.L."/>
            <person name="Proskuryakova A.A."/>
            <person name="Serdyukova N.A."/>
            <person name="Johnson W.E."/>
            <person name="Horin P."/>
            <person name="Corander J."/>
            <person name="Murphy D."/>
            <person name="Burger P.A."/>
        </authorList>
    </citation>
    <scope>NUCLEOTIDE SEQUENCE [LARGE SCALE GENOMIC DNA]</scope>
    <source>
        <strain evidence="2">Drom800</strain>
        <tissue evidence="2">Blood</tissue>
    </source>
</reference>
<protein>
    <submittedName>
        <fullName evidence="2">Centrosomal protein of 162 kDa</fullName>
    </submittedName>
</protein>
<dbReference type="Proteomes" id="UP000299084">
    <property type="component" value="Unassembled WGS sequence"/>
</dbReference>
<accession>A0A5N4CVH8</accession>
<gene>
    <name evidence="2" type="ORF">Cadr_000021479</name>
</gene>
<proteinExistence type="predicted"/>
<name>A0A5N4CVH8_CAMDR</name>
<evidence type="ECO:0000313" key="2">
    <source>
        <dbReference type="EMBL" id="KAB1262862.1"/>
    </source>
</evidence>
<keyword evidence="3" id="KW-1185">Reference proteome</keyword>
<evidence type="ECO:0000313" key="3">
    <source>
        <dbReference type="Proteomes" id="UP000299084"/>
    </source>
</evidence>
<dbReference type="EMBL" id="JWIN03000019">
    <property type="protein sequence ID" value="KAB1262862.1"/>
    <property type="molecule type" value="Genomic_DNA"/>
</dbReference>
<evidence type="ECO:0000256" key="1">
    <source>
        <dbReference type="SAM" id="MobiDB-lite"/>
    </source>
</evidence>